<comment type="subunit">
    <text evidence="9">Forms a ring-shaped head-to-tail homodimer around DNA.</text>
</comment>
<protein>
    <recommendedName>
        <fullName evidence="9">Beta sliding clamp</fullName>
    </recommendedName>
</protein>
<comment type="function">
    <text evidence="9">Confers DNA tethering and processivity to DNA polymerases and other proteins. Acts as a clamp, forming a ring around DNA (a reaction catalyzed by the clamp-loading complex) which diffuses in an ATP-independent manner freely and bidirectionally along dsDNA. Initially characterized for its ability to contact the catalytic subunit of DNA polymerase III (Pol III), a complex, multichain enzyme responsible for most of the replicative synthesis in bacteria; Pol III exhibits 3'-5' exonuclease proofreading activity. The beta chain is required for initiation of replication as well as for processivity of DNA replication.</text>
</comment>
<evidence type="ECO:0000256" key="7">
    <source>
        <dbReference type="ARBA" id="ARBA00022932"/>
    </source>
</evidence>
<name>A0A538SYM0_UNCEI</name>
<evidence type="ECO:0000259" key="12">
    <source>
        <dbReference type="Pfam" id="PF02767"/>
    </source>
</evidence>
<dbReference type="InterPro" id="IPR022634">
    <property type="entry name" value="DNA_polIII_beta_N"/>
</dbReference>
<gene>
    <name evidence="14" type="primary">dnaN</name>
    <name evidence="14" type="ORF">E6K72_05025</name>
</gene>
<comment type="similarity">
    <text evidence="2 9">Belongs to the beta sliding clamp family.</text>
</comment>
<dbReference type="GO" id="GO:0003887">
    <property type="term" value="F:DNA-directed DNA polymerase activity"/>
    <property type="evidence" value="ECO:0007669"/>
    <property type="project" value="UniProtKB-UniRule"/>
</dbReference>
<dbReference type="Pfam" id="PF00712">
    <property type="entry name" value="DNA_pol3_beta"/>
    <property type="match status" value="1"/>
</dbReference>
<dbReference type="EMBL" id="VBOS01000167">
    <property type="protein sequence ID" value="TMQ56498.1"/>
    <property type="molecule type" value="Genomic_DNA"/>
</dbReference>
<dbReference type="AlphaFoldDB" id="A0A538SYM0"/>
<evidence type="ECO:0000256" key="5">
    <source>
        <dbReference type="ARBA" id="ARBA00022695"/>
    </source>
</evidence>
<dbReference type="InterPro" id="IPR001001">
    <property type="entry name" value="DNA_polIII_beta"/>
</dbReference>
<evidence type="ECO:0000256" key="3">
    <source>
        <dbReference type="ARBA" id="ARBA00022490"/>
    </source>
</evidence>
<evidence type="ECO:0000259" key="11">
    <source>
        <dbReference type="Pfam" id="PF00712"/>
    </source>
</evidence>
<dbReference type="Pfam" id="PF02767">
    <property type="entry name" value="DNA_pol3_beta_2"/>
    <property type="match status" value="1"/>
</dbReference>
<dbReference type="InterPro" id="IPR022635">
    <property type="entry name" value="DNA_polIII_beta_C"/>
</dbReference>
<evidence type="ECO:0000313" key="15">
    <source>
        <dbReference type="Proteomes" id="UP000317716"/>
    </source>
</evidence>
<keyword evidence="6 9" id="KW-0235">DNA replication</keyword>
<keyword evidence="3 9" id="KW-0963">Cytoplasm</keyword>
<keyword evidence="4 9" id="KW-0808">Transferase</keyword>
<dbReference type="CDD" id="cd00140">
    <property type="entry name" value="beta_clamp"/>
    <property type="match status" value="1"/>
</dbReference>
<dbReference type="SMART" id="SM00480">
    <property type="entry name" value="POL3Bc"/>
    <property type="match status" value="1"/>
</dbReference>
<reference evidence="14 15" key="1">
    <citation type="journal article" date="2019" name="Nat. Microbiol.">
        <title>Mediterranean grassland soil C-N compound turnover is dependent on rainfall and depth, and is mediated by genomically divergent microorganisms.</title>
        <authorList>
            <person name="Diamond S."/>
            <person name="Andeer P.F."/>
            <person name="Li Z."/>
            <person name="Crits-Christoph A."/>
            <person name="Burstein D."/>
            <person name="Anantharaman K."/>
            <person name="Lane K.R."/>
            <person name="Thomas B.C."/>
            <person name="Pan C."/>
            <person name="Northen T.R."/>
            <person name="Banfield J.F."/>
        </authorList>
    </citation>
    <scope>NUCLEOTIDE SEQUENCE [LARGE SCALE GENOMIC DNA]</scope>
    <source>
        <strain evidence="14">WS_2</strain>
    </source>
</reference>
<evidence type="ECO:0000256" key="2">
    <source>
        <dbReference type="ARBA" id="ARBA00010752"/>
    </source>
</evidence>
<dbReference type="PANTHER" id="PTHR30478">
    <property type="entry name" value="DNA POLYMERASE III SUBUNIT BETA"/>
    <property type="match status" value="1"/>
</dbReference>
<dbReference type="GO" id="GO:0006271">
    <property type="term" value="P:DNA strand elongation involved in DNA replication"/>
    <property type="evidence" value="ECO:0007669"/>
    <property type="project" value="TreeGrafter"/>
</dbReference>
<proteinExistence type="inferred from homology"/>
<comment type="caution">
    <text evidence="14">The sequence shown here is derived from an EMBL/GenBank/DDBJ whole genome shotgun (WGS) entry which is preliminary data.</text>
</comment>
<feature type="domain" description="DNA polymerase III beta sliding clamp C-terminal" evidence="13">
    <location>
        <begin position="280"/>
        <end position="402"/>
    </location>
</feature>
<comment type="subcellular location">
    <subcellularLocation>
        <location evidence="1 9">Cytoplasm</location>
    </subcellularLocation>
</comment>
<accession>A0A538SYM0</accession>
<evidence type="ECO:0000256" key="10">
    <source>
        <dbReference type="SAM" id="MobiDB-lite"/>
    </source>
</evidence>
<feature type="domain" description="DNA polymerase III beta sliding clamp central" evidence="12">
    <location>
        <begin position="157"/>
        <end position="277"/>
    </location>
</feature>
<dbReference type="GO" id="GO:0009360">
    <property type="term" value="C:DNA polymerase III complex"/>
    <property type="evidence" value="ECO:0007669"/>
    <property type="project" value="InterPro"/>
</dbReference>
<evidence type="ECO:0000259" key="13">
    <source>
        <dbReference type="Pfam" id="PF02768"/>
    </source>
</evidence>
<dbReference type="InterPro" id="IPR046938">
    <property type="entry name" value="DNA_clamp_sf"/>
</dbReference>
<dbReference type="Gene3D" id="3.70.10.10">
    <property type="match status" value="1"/>
</dbReference>
<dbReference type="PIRSF" id="PIRSF000804">
    <property type="entry name" value="DNA_pol_III_b"/>
    <property type="match status" value="1"/>
</dbReference>
<evidence type="ECO:0000256" key="8">
    <source>
        <dbReference type="ARBA" id="ARBA00023125"/>
    </source>
</evidence>
<evidence type="ECO:0000256" key="6">
    <source>
        <dbReference type="ARBA" id="ARBA00022705"/>
    </source>
</evidence>
<organism evidence="14 15">
    <name type="scientific">Eiseniibacteriota bacterium</name>
    <dbReference type="NCBI Taxonomy" id="2212470"/>
    <lineage>
        <taxon>Bacteria</taxon>
        <taxon>Candidatus Eiseniibacteriota</taxon>
    </lineage>
</organism>
<keyword evidence="8" id="KW-0238">DNA-binding</keyword>
<sequence>MNVPLSTESAPGTSGRTSTSPQSGSAAMELTIQQGDLAFAAGRALGSISAKSPLPLLSCLLLDADKTGLTVTGTDLDVTTSAHVPCEVKTAGRVAVGARHFHEVVRKMPKGTVTISVAAGQCEVRYGDGKGWSRFPTQDAADFPRIPELKADAKATLDGESLSRLIARTAYAASTEETRPQLNGVMIQGGDHHVTFVATDGHRLSRSTRKGDFGGLGKDGLIVPSRTLQAVSRTADEATSPIQIEVAAGKRQAGFAAQVGEYRVRILTRLLEGPYPNYEQVIPKSNPRELKAMRSDLMEAVDIVASHADNVTRQVRFAVDKGSLGISSATELGAGEHRIAAEYRGDPMEIGYNATYLLDVLRCIPTEQVMFRLNTPLAAGVVEPVGALPEADEDLLCLIMPLRLPDTSG</sequence>
<dbReference type="PANTHER" id="PTHR30478:SF0">
    <property type="entry name" value="BETA SLIDING CLAMP"/>
    <property type="match status" value="1"/>
</dbReference>
<evidence type="ECO:0000256" key="9">
    <source>
        <dbReference type="PIRNR" id="PIRNR000804"/>
    </source>
</evidence>
<dbReference type="Proteomes" id="UP000317716">
    <property type="component" value="Unassembled WGS sequence"/>
</dbReference>
<keyword evidence="5 9" id="KW-0548">Nucleotidyltransferase</keyword>
<dbReference type="SUPFAM" id="SSF55979">
    <property type="entry name" value="DNA clamp"/>
    <property type="match status" value="3"/>
</dbReference>
<evidence type="ECO:0000313" key="14">
    <source>
        <dbReference type="EMBL" id="TMQ56498.1"/>
    </source>
</evidence>
<evidence type="ECO:0000256" key="4">
    <source>
        <dbReference type="ARBA" id="ARBA00022679"/>
    </source>
</evidence>
<dbReference type="GO" id="GO:0003677">
    <property type="term" value="F:DNA binding"/>
    <property type="evidence" value="ECO:0007669"/>
    <property type="project" value="UniProtKB-UniRule"/>
</dbReference>
<dbReference type="Gene3D" id="3.10.150.10">
    <property type="entry name" value="DNA Polymerase III, subunit A, domain 2"/>
    <property type="match status" value="1"/>
</dbReference>
<evidence type="ECO:0000256" key="1">
    <source>
        <dbReference type="ARBA" id="ARBA00004496"/>
    </source>
</evidence>
<dbReference type="Pfam" id="PF02768">
    <property type="entry name" value="DNA_pol3_beta_3"/>
    <property type="match status" value="1"/>
</dbReference>
<dbReference type="GO" id="GO:0008408">
    <property type="term" value="F:3'-5' exonuclease activity"/>
    <property type="evidence" value="ECO:0007669"/>
    <property type="project" value="InterPro"/>
</dbReference>
<dbReference type="InterPro" id="IPR022637">
    <property type="entry name" value="DNA_polIII_beta_cen"/>
</dbReference>
<dbReference type="GO" id="GO:0005737">
    <property type="term" value="C:cytoplasm"/>
    <property type="evidence" value="ECO:0007669"/>
    <property type="project" value="UniProtKB-SubCell"/>
</dbReference>
<keyword evidence="7 9" id="KW-0239">DNA-directed DNA polymerase</keyword>
<dbReference type="NCBIfam" id="TIGR00663">
    <property type="entry name" value="dnan"/>
    <property type="match status" value="1"/>
</dbReference>
<feature type="domain" description="DNA polymerase III beta sliding clamp N-terminal" evidence="11">
    <location>
        <begin position="28"/>
        <end position="147"/>
    </location>
</feature>
<feature type="compositionally biased region" description="Polar residues" evidence="10">
    <location>
        <begin position="1"/>
        <end position="25"/>
    </location>
</feature>
<feature type="region of interest" description="Disordered" evidence="10">
    <location>
        <begin position="1"/>
        <end position="26"/>
    </location>
</feature>